<protein>
    <submittedName>
        <fullName evidence="1">Uncharacterized protein</fullName>
    </submittedName>
</protein>
<evidence type="ECO:0000313" key="2">
    <source>
        <dbReference type="Proteomes" id="UP000761534"/>
    </source>
</evidence>
<dbReference type="VEuPathDB" id="FungiDB:TRICI_005143"/>
<reference evidence="1" key="1">
    <citation type="journal article" date="2019" name="G3 (Bethesda)">
        <title>Genome Assemblies of Two Rare Opportunistic Yeast Pathogens: Diutina rugosa (syn. Candida rugosa) and Trichomonascus ciferrii (syn. Candida ciferrii).</title>
        <authorList>
            <person name="Mixao V."/>
            <person name="Saus E."/>
            <person name="Hansen A.P."/>
            <person name="Lass-Florl C."/>
            <person name="Gabaldon T."/>
        </authorList>
    </citation>
    <scope>NUCLEOTIDE SEQUENCE</scope>
    <source>
        <strain evidence="1">CBS 4856</strain>
    </source>
</reference>
<evidence type="ECO:0000313" key="1">
    <source>
        <dbReference type="EMBL" id="KAA8906478.1"/>
    </source>
</evidence>
<organism evidence="1 2">
    <name type="scientific">Trichomonascus ciferrii</name>
    <dbReference type="NCBI Taxonomy" id="44093"/>
    <lineage>
        <taxon>Eukaryota</taxon>
        <taxon>Fungi</taxon>
        <taxon>Dikarya</taxon>
        <taxon>Ascomycota</taxon>
        <taxon>Saccharomycotina</taxon>
        <taxon>Dipodascomycetes</taxon>
        <taxon>Dipodascales</taxon>
        <taxon>Trichomonascaceae</taxon>
        <taxon>Trichomonascus</taxon>
        <taxon>Trichomonascus ciferrii complex</taxon>
    </lineage>
</organism>
<dbReference type="Proteomes" id="UP000761534">
    <property type="component" value="Unassembled WGS sequence"/>
</dbReference>
<comment type="caution">
    <text evidence="1">The sequence shown here is derived from an EMBL/GenBank/DDBJ whole genome shotgun (WGS) entry which is preliminary data.</text>
</comment>
<name>A0A642UVW1_9ASCO</name>
<dbReference type="AlphaFoldDB" id="A0A642UVW1"/>
<sequence>MNYSAIPSYSDWASVNYTSTVSTSYTEAFEAVTTAAFDIPEATTTHVVTDEHHDSDPVPTSLYRKPGIHVPPIRTYDLIMHHEGVSRSVVPASHVNETYPGNWVFELLNKYDYNTTVGEEIYYVTCYCAIYYRCACNRIKDIDFVINVPARRSVVLKDSVSSRRVIINGTLGENEEILNSSSHETPKVISLILSSLLILVLLH</sequence>
<gene>
    <name evidence="1" type="ORF">TRICI_005143</name>
</gene>
<dbReference type="EMBL" id="SWFS01000396">
    <property type="protein sequence ID" value="KAA8906478.1"/>
    <property type="molecule type" value="Genomic_DNA"/>
</dbReference>
<accession>A0A642UVW1</accession>
<proteinExistence type="predicted"/>
<keyword evidence="2" id="KW-1185">Reference proteome</keyword>